<organism evidence="1">
    <name type="scientific">Lepeophtheirus salmonis</name>
    <name type="common">Salmon louse</name>
    <name type="synonym">Caligus salmonis</name>
    <dbReference type="NCBI Taxonomy" id="72036"/>
    <lineage>
        <taxon>Eukaryota</taxon>
        <taxon>Metazoa</taxon>
        <taxon>Ecdysozoa</taxon>
        <taxon>Arthropoda</taxon>
        <taxon>Crustacea</taxon>
        <taxon>Multicrustacea</taxon>
        <taxon>Hexanauplia</taxon>
        <taxon>Copepoda</taxon>
        <taxon>Siphonostomatoida</taxon>
        <taxon>Caligidae</taxon>
        <taxon>Lepeophtheirus</taxon>
    </lineage>
</organism>
<evidence type="ECO:0000313" key="1">
    <source>
        <dbReference type="EMBL" id="CDW22050.1"/>
    </source>
</evidence>
<accession>A0A0K2T8C8</accession>
<proteinExistence type="predicted"/>
<protein>
    <submittedName>
        <fullName evidence="1">Putative LOC101234889 [Hydra vulgaris]</fullName>
    </submittedName>
</protein>
<sequence>MKIYKTCLDPTIKEFSAHSWYLTEELVPLALFF</sequence>
<dbReference type="EMBL" id="HACA01004689">
    <property type="protein sequence ID" value="CDW22050.1"/>
    <property type="molecule type" value="Transcribed_RNA"/>
</dbReference>
<dbReference type="EMBL" id="HACA01004690">
    <property type="protein sequence ID" value="CDW22051.1"/>
    <property type="molecule type" value="Transcribed_RNA"/>
</dbReference>
<reference evidence="1" key="1">
    <citation type="submission" date="2014-05" db="EMBL/GenBank/DDBJ databases">
        <authorList>
            <person name="Chronopoulou M."/>
        </authorList>
    </citation>
    <scope>NUCLEOTIDE SEQUENCE</scope>
    <source>
        <tissue evidence="1">Whole organism</tissue>
    </source>
</reference>
<name>A0A0K2T8C8_LEPSM</name>
<dbReference type="AlphaFoldDB" id="A0A0K2T8C8"/>